<protein>
    <recommendedName>
        <fullName evidence="1">UPF0306 protein J2125_003028</fullName>
    </recommendedName>
</protein>
<sequence>MQNVNPLATIGDYLQQQHVLTLCSGERDSLWCASCFYVFDRDEVAFLLMSASSTEHGALMQQQALVAGTVSDQTKTVALIRGVQYQGEVSCLSGDEAQRARTHYQRRFPLAKLITTPVWKIRINRLKMTNNRLGFGRKLHWLRNVT</sequence>
<comment type="similarity">
    <text evidence="1">Belongs to the UPF0306 family.</text>
</comment>
<dbReference type="Gene3D" id="2.30.110.10">
    <property type="entry name" value="Electron Transport, Fmn-binding Protein, Chain A"/>
    <property type="match status" value="1"/>
</dbReference>
<comment type="caution">
    <text evidence="2">The sequence shown here is derived from an EMBL/GenBank/DDBJ whole genome shotgun (WGS) entry which is preliminary data.</text>
</comment>
<name>A0ABS4PB07_9GAMM</name>
<evidence type="ECO:0000313" key="2">
    <source>
        <dbReference type="EMBL" id="MBP2169836.1"/>
    </source>
</evidence>
<dbReference type="HAMAP" id="MF_00764">
    <property type="entry name" value="UPF0306"/>
    <property type="match status" value="1"/>
</dbReference>
<dbReference type="NCBIfam" id="NF002900">
    <property type="entry name" value="PRK03467.1"/>
    <property type="match status" value="1"/>
</dbReference>
<dbReference type="PIRSF" id="PIRSF009554">
    <property type="entry name" value="UCP009554"/>
    <property type="match status" value="1"/>
</dbReference>
<dbReference type="InterPro" id="IPR011194">
    <property type="entry name" value="UPF0306"/>
</dbReference>
<dbReference type="EMBL" id="JAGGMQ010000001">
    <property type="protein sequence ID" value="MBP2169836.1"/>
    <property type="molecule type" value="Genomic_DNA"/>
</dbReference>
<organism evidence="2 3">
    <name type="scientific">Winslowiella toletana</name>
    <dbReference type="NCBI Taxonomy" id="92490"/>
    <lineage>
        <taxon>Bacteria</taxon>
        <taxon>Pseudomonadati</taxon>
        <taxon>Pseudomonadota</taxon>
        <taxon>Gammaproteobacteria</taxon>
        <taxon>Enterobacterales</taxon>
        <taxon>Erwiniaceae</taxon>
        <taxon>Winslowiella</taxon>
    </lineage>
</organism>
<evidence type="ECO:0000313" key="3">
    <source>
        <dbReference type="Proteomes" id="UP001195624"/>
    </source>
</evidence>
<dbReference type="RefSeq" id="WP_017800405.1">
    <property type="nucleotide sequence ID" value="NZ_JAGGMQ010000001.1"/>
</dbReference>
<accession>A0ABS4PB07</accession>
<gene>
    <name evidence="2" type="ORF">J2125_003028</name>
</gene>
<reference evidence="3" key="1">
    <citation type="submission" date="2023-07" db="EMBL/GenBank/DDBJ databases">
        <title>Genome mining of underrepresented organisms for secondary metabolites.</title>
        <authorList>
            <person name="D'Agostino P.M."/>
        </authorList>
    </citation>
    <scope>NUCLEOTIDE SEQUENCE [LARGE SCALE GENOMIC DNA]</scope>
    <source>
        <strain evidence="3">WS4403</strain>
    </source>
</reference>
<dbReference type="SUPFAM" id="SSF50475">
    <property type="entry name" value="FMN-binding split barrel"/>
    <property type="match status" value="1"/>
</dbReference>
<keyword evidence="3" id="KW-1185">Reference proteome</keyword>
<evidence type="ECO:0000256" key="1">
    <source>
        <dbReference type="HAMAP-Rule" id="MF_00764"/>
    </source>
</evidence>
<proteinExistence type="inferred from homology"/>
<dbReference type="Proteomes" id="UP001195624">
    <property type="component" value="Unassembled WGS sequence"/>
</dbReference>
<dbReference type="InterPro" id="IPR012349">
    <property type="entry name" value="Split_barrel_FMN-bd"/>
</dbReference>